<dbReference type="EMBL" id="JBHSZV010000013">
    <property type="protein sequence ID" value="MFC7061144.1"/>
    <property type="molecule type" value="Genomic_DNA"/>
</dbReference>
<evidence type="ECO:0000256" key="1">
    <source>
        <dbReference type="ARBA" id="ARBA00006484"/>
    </source>
</evidence>
<dbReference type="Proteomes" id="UP001596410">
    <property type="component" value="Unassembled WGS sequence"/>
</dbReference>
<evidence type="ECO:0000313" key="2">
    <source>
        <dbReference type="EMBL" id="MFC7061144.1"/>
    </source>
</evidence>
<keyword evidence="2" id="KW-0251">Elongation factor</keyword>
<keyword evidence="3" id="KW-1185">Reference proteome</keyword>
<dbReference type="NCBIfam" id="NF047420">
    <property type="entry name" value="EF_P_mod_YmfI"/>
    <property type="match status" value="1"/>
</dbReference>
<comment type="similarity">
    <text evidence="1">Belongs to the short-chain dehydrogenases/reductases (SDR) family.</text>
</comment>
<dbReference type="PANTHER" id="PTHR42879:SF2">
    <property type="entry name" value="3-OXOACYL-[ACYL-CARRIER-PROTEIN] REDUCTASE FABG"/>
    <property type="match status" value="1"/>
</dbReference>
<dbReference type="InterPro" id="IPR002347">
    <property type="entry name" value="SDR_fam"/>
</dbReference>
<name>A0ABW2EL58_9BACI</name>
<organism evidence="2 3">
    <name type="scientific">Halobacillus seohaensis</name>
    <dbReference type="NCBI Taxonomy" id="447421"/>
    <lineage>
        <taxon>Bacteria</taxon>
        <taxon>Bacillati</taxon>
        <taxon>Bacillota</taxon>
        <taxon>Bacilli</taxon>
        <taxon>Bacillales</taxon>
        <taxon>Bacillaceae</taxon>
        <taxon>Halobacillus</taxon>
    </lineage>
</organism>
<dbReference type="SUPFAM" id="SSF51735">
    <property type="entry name" value="NAD(P)-binding Rossmann-fold domains"/>
    <property type="match status" value="1"/>
</dbReference>
<evidence type="ECO:0000313" key="3">
    <source>
        <dbReference type="Proteomes" id="UP001596410"/>
    </source>
</evidence>
<keyword evidence="2" id="KW-0648">Protein biosynthesis</keyword>
<reference evidence="3" key="1">
    <citation type="journal article" date="2019" name="Int. J. Syst. Evol. Microbiol.">
        <title>The Global Catalogue of Microorganisms (GCM) 10K type strain sequencing project: providing services to taxonomists for standard genome sequencing and annotation.</title>
        <authorList>
            <consortium name="The Broad Institute Genomics Platform"/>
            <consortium name="The Broad Institute Genome Sequencing Center for Infectious Disease"/>
            <person name="Wu L."/>
            <person name="Ma J."/>
        </authorList>
    </citation>
    <scope>NUCLEOTIDE SEQUENCE [LARGE SCALE GENOMIC DNA]</scope>
    <source>
        <strain evidence="3">CGMCC 4.1621</strain>
    </source>
</reference>
<dbReference type="CDD" id="cd05233">
    <property type="entry name" value="SDR_c"/>
    <property type="match status" value="1"/>
</dbReference>
<protein>
    <submittedName>
        <fullName evidence="2">Elongation factor P 5-aminopentanone reductase</fullName>
    </submittedName>
</protein>
<dbReference type="PANTHER" id="PTHR42879">
    <property type="entry name" value="3-OXOACYL-(ACYL-CARRIER-PROTEIN) REDUCTASE"/>
    <property type="match status" value="1"/>
</dbReference>
<accession>A0ABW2EL58</accession>
<sequence length="259" mass="28701">MLSIGLKRKEFQCSKLNHRQMNKRCLIIGGSGDIGSRIVEKVAASNIDVAVHYRTNKDKNSDIQANIPQSRWLGSYYGDLSSEEGIEEFIDSMPKDWDMLVFAPGNHSTQLFQDITSEQMDEYYFIHVKAMWMITRALLPTMIQNKQGKIVVVSSLWGEEGASMEVLYSTVKGAQISFVKALAKEVAPSGIRVNAVTPGFISTKMNHQLSSGETNSIFEEIPLGRAGTSEEVANGVAFLLGDQSSYITGHILRINGGWF</sequence>
<dbReference type="GO" id="GO:0003746">
    <property type="term" value="F:translation elongation factor activity"/>
    <property type="evidence" value="ECO:0007669"/>
    <property type="project" value="UniProtKB-KW"/>
</dbReference>
<dbReference type="PRINTS" id="PR00081">
    <property type="entry name" value="GDHRDH"/>
</dbReference>
<comment type="caution">
    <text evidence="2">The sequence shown here is derived from an EMBL/GenBank/DDBJ whole genome shotgun (WGS) entry which is preliminary data.</text>
</comment>
<gene>
    <name evidence="2" type="primary">ymfI</name>
    <name evidence="2" type="ORF">ACFQIC_04655</name>
</gene>
<dbReference type="Pfam" id="PF13561">
    <property type="entry name" value="adh_short_C2"/>
    <property type="match status" value="1"/>
</dbReference>
<dbReference type="InterPro" id="IPR050259">
    <property type="entry name" value="SDR"/>
</dbReference>
<dbReference type="Gene3D" id="3.40.50.720">
    <property type="entry name" value="NAD(P)-binding Rossmann-like Domain"/>
    <property type="match status" value="1"/>
</dbReference>
<dbReference type="InterPro" id="IPR036291">
    <property type="entry name" value="NAD(P)-bd_dom_sf"/>
</dbReference>
<proteinExistence type="inferred from homology"/>